<proteinExistence type="predicted"/>
<reference evidence="3" key="1">
    <citation type="submission" date="2018-05" db="EMBL/GenBank/DDBJ databases">
        <title>Genome Sequencing of selected type strains of the family Eggerthellaceae.</title>
        <authorList>
            <person name="Danylec N."/>
            <person name="Stoll D.A."/>
            <person name="Doetsch A."/>
            <person name="Huch M."/>
        </authorList>
    </citation>
    <scope>NUCLEOTIDE SEQUENCE [LARGE SCALE GENOMIC DNA]</scope>
    <source>
        <strain evidence="3">DSM 16106</strain>
    </source>
</reference>
<organism evidence="2 3">
    <name type="scientific">Paraeggerthella hongkongensis</name>
    <dbReference type="NCBI Taxonomy" id="230658"/>
    <lineage>
        <taxon>Bacteria</taxon>
        <taxon>Bacillati</taxon>
        <taxon>Actinomycetota</taxon>
        <taxon>Coriobacteriia</taxon>
        <taxon>Eggerthellales</taxon>
        <taxon>Eggerthellaceae</taxon>
        <taxon>Paraeggerthella</taxon>
    </lineage>
</organism>
<accession>A0A3N0AVH3</accession>
<gene>
    <name evidence="2" type="ORF">DMP08_11495</name>
</gene>
<dbReference type="InterPro" id="IPR003646">
    <property type="entry name" value="SH3-like_bac-type"/>
</dbReference>
<dbReference type="Proteomes" id="UP000278632">
    <property type="component" value="Unassembled WGS sequence"/>
</dbReference>
<sequence>MRELRDPAYSGVSGGTYECVADSLNVRDAPGMSGAVVASYVDGETVALDEWDEVADGYLWGRYTSWTGETRYIAVGTADGGEEYLRKR</sequence>
<dbReference type="RefSeq" id="WP_123193019.1">
    <property type="nucleotide sequence ID" value="NZ_QICD01000035.1"/>
</dbReference>
<comment type="caution">
    <text evidence="2">The sequence shown here is derived from an EMBL/GenBank/DDBJ whole genome shotgun (WGS) entry which is preliminary data.</text>
</comment>
<protein>
    <recommendedName>
        <fullName evidence="1">SH3b domain-containing protein</fullName>
    </recommendedName>
</protein>
<dbReference type="OrthoDB" id="3178232at2"/>
<feature type="domain" description="SH3b" evidence="1">
    <location>
        <begin position="14"/>
        <end position="81"/>
    </location>
</feature>
<evidence type="ECO:0000259" key="1">
    <source>
        <dbReference type="SMART" id="SM00287"/>
    </source>
</evidence>
<keyword evidence="3" id="KW-1185">Reference proteome</keyword>
<evidence type="ECO:0000313" key="3">
    <source>
        <dbReference type="Proteomes" id="UP000278632"/>
    </source>
</evidence>
<dbReference type="AlphaFoldDB" id="A0A3N0AVH3"/>
<dbReference type="SMART" id="SM00287">
    <property type="entry name" value="SH3b"/>
    <property type="match status" value="1"/>
</dbReference>
<evidence type="ECO:0000313" key="2">
    <source>
        <dbReference type="EMBL" id="RNL38873.1"/>
    </source>
</evidence>
<dbReference type="EMBL" id="QICD01000035">
    <property type="protein sequence ID" value="RNL38873.1"/>
    <property type="molecule type" value="Genomic_DNA"/>
</dbReference>
<name>A0A3N0AVH3_9ACTN</name>
<dbReference type="Gene3D" id="2.30.30.40">
    <property type="entry name" value="SH3 Domains"/>
    <property type="match status" value="1"/>
</dbReference>